<dbReference type="GeneID" id="119727114"/>
<proteinExistence type="predicted"/>
<evidence type="ECO:0000259" key="3">
    <source>
        <dbReference type="PROSITE" id="PS50041"/>
    </source>
</evidence>
<evidence type="ECO:0000256" key="2">
    <source>
        <dbReference type="SAM" id="SignalP"/>
    </source>
</evidence>
<dbReference type="PROSITE" id="PS00615">
    <property type="entry name" value="C_TYPE_LECTIN_1"/>
    <property type="match status" value="1"/>
</dbReference>
<keyword evidence="2" id="KW-0732">Signal</keyword>
<evidence type="ECO:0000256" key="1">
    <source>
        <dbReference type="ARBA" id="ARBA00023157"/>
    </source>
</evidence>
<dbReference type="InterPro" id="IPR016186">
    <property type="entry name" value="C-type_lectin-like/link_sf"/>
</dbReference>
<reference evidence="4" key="1">
    <citation type="submission" date="2022-11" db="UniProtKB">
        <authorList>
            <consortium name="EnsemblMetazoa"/>
        </authorList>
    </citation>
    <scope>IDENTIFICATION</scope>
</reference>
<sequence length="247" mass="27704">MKMSVLLANVLTLMTVGVFQTLLAVCPPGWLAWQDACYILLPDKMGGWQAKEVCDRPGSSPVVPDSQEEQDFIWREMKPRMQEFGANTTSDLELWIGCYGVGAGMLGCYGVDWEPKYINWASNEPGNNFHVCVGMAGNFNGQWEDGDCSELKYAVCEMRASRVSFCMPTDGDGHCPPHCLLNHGIKNLTTGVTGCAWACWEEPRCHSFNFWQKKEENAGICQLNSAPRLQAAAEDFKYVEDCYFYEM</sequence>
<dbReference type="Pfam" id="PF00059">
    <property type="entry name" value="Lectin_C"/>
    <property type="match status" value="1"/>
</dbReference>
<dbReference type="Proteomes" id="UP000887568">
    <property type="component" value="Unplaced"/>
</dbReference>
<keyword evidence="1" id="KW-1015">Disulfide bond</keyword>
<dbReference type="AlphaFoldDB" id="A0A913ZTY4"/>
<name>A0A913ZTY4_PATMI</name>
<accession>A0A913ZTY4</accession>
<dbReference type="SMART" id="SM00034">
    <property type="entry name" value="CLECT"/>
    <property type="match status" value="1"/>
</dbReference>
<feature type="domain" description="C-type lectin" evidence="3">
    <location>
        <begin position="33"/>
        <end position="157"/>
    </location>
</feature>
<dbReference type="SUPFAM" id="SSF56436">
    <property type="entry name" value="C-type lectin-like"/>
    <property type="match status" value="1"/>
</dbReference>
<dbReference type="InterPro" id="IPR016187">
    <property type="entry name" value="CTDL_fold"/>
</dbReference>
<dbReference type="InterPro" id="IPR018378">
    <property type="entry name" value="C-type_lectin_CS"/>
</dbReference>
<feature type="signal peptide" evidence="2">
    <location>
        <begin position="1"/>
        <end position="24"/>
    </location>
</feature>
<dbReference type="OrthoDB" id="6339209at2759"/>
<feature type="chain" id="PRO_5036765321" description="C-type lectin domain-containing protein" evidence="2">
    <location>
        <begin position="25"/>
        <end position="247"/>
    </location>
</feature>
<keyword evidence="5" id="KW-1185">Reference proteome</keyword>
<dbReference type="RefSeq" id="XP_038054904.1">
    <property type="nucleotide sequence ID" value="XM_038198976.1"/>
</dbReference>
<evidence type="ECO:0000313" key="4">
    <source>
        <dbReference type="EnsemblMetazoa" id="XP_038054904.1"/>
    </source>
</evidence>
<dbReference type="Gene3D" id="3.10.100.10">
    <property type="entry name" value="Mannose-Binding Protein A, subunit A"/>
    <property type="match status" value="1"/>
</dbReference>
<dbReference type="EnsemblMetazoa" id="XM_038198976.1">
    <property type="protein sequence ID" value="XP_038054904.1"/>
    <property type="gene ID" value="LOC119727114"/>
</dbReference>
<dbReference type="CDD" id="cd00037">
    <property type="entry name" value="CLECT"/>
    <property type="match status" value="1"/>
</dbReference>
<dbReference type="PROSITE" id="PS50041">
    <property type="entry name" value="C_TYPE_LECTIN_2"/>
    <property type="match status" value="1"/>
</dbReference>
<dbReference type="InterPro" id="IPR001304">
    <property type="entry name" value="C-type_lectin-like"/>
</dbReference>
<evidence type="ECO:0000313" key="5">
    <source>
        <dbReference type="Proteomes" id="UP000887568"/>
    </source>
</evidence>
<organism evidence="4 5">
    <name type="scientific">Patiria miniata</name>
    <name type="common">Bat star</name>
    <name type="synonym">Asterina miniata</name>
    <dbReference type="NCBI Taxonomy" id="46514"/>
    <lineage>
        <taxon>Eukaryota</taxon>
        <taxon>Metazoa</taxon>
        <taxon>Echinodermata</taxon>
        <taxon>Eleutherozoa</taxon>
        <taxon>Asterozoa</taxon>
        <taxon>Asteroidea</taxon>
        <taxon>Valvatacea</taxon>
        <taxon>Valvatida</taxon>
        <taxon>Asterinidae</taxon>
        <taxon>Patiria</taxon>
    </lineage>
</organism>
<protein>
    <recommendedName>
        <fullName evidence="3">C-type lectin domain-containing protein</fullName>
    </recommendedName>
</protein>